<dbReference type="GO" id="GO:0046677">
    <property type="term" value="P:response to antibiotic"/>
    <property type="evidence" value="ECO:0007669"/>
    <property type="project" value="InterPro"/>
</dbReference>
<accession>F4KT70</accession>
<reference key="2">
    <citation type="submission" date="2011-04" db="EMBL/GenBank/DDBJ databases">
        <title>Complete sequence of chromosome of Haliscomenobacter hydrossis DSM 1100.</title>
        <authorList>
            <consortium name="US DOE Joint Genome Institute (JGI-PGF)"/>
            <person name="Lucas S."/>
            <person name="Han J."/>
            <person name="Lapidus A."/>
            <person name="Bruce D."/>
            <person name="Goodwin L."/>
            <person name="Pitluck S."/>
            <person name="Peters L."/>
            <person name="Kyrpides N."/>
            <person name="Mavromatis K."/>
            <person name="Ivanova N."/>
            <person name="Ovchinnikova G."/>
            <person name="Pagani I."/>
            <person name="Daligault H."/>
            <person name="Detter J.C."/>
            <person name="Han C."/>
            <person name="Land M."/>
            <person name="Hauser L."/>
            <person name="Markowitz V."/>
            <person name="Cheng J.-F."/>
            <person name="Hugenholtz P."/>
            <person name="Woyke T."/>
            <person name="Wu D."/>
            <person name="Verbarg S."/>
            <person name="Frueling A."/>
            <person name="Brambilla E."/>
            <person name="Klenk H.-P."/>
            <person name="Eisen J.A."/>
        </authorList>
    </citation>
    <scope>NUCLEOTIDE SEQUENCE</scope>
    <source>
        <strain>DSM 1100</strain>
    </source>
</reference>
<sequence>MRLLLSSLLLTIFVLPQISCQRANQEFSWLKKNAIPIARLQGDDYSDLAFLKDKLKDVRLVQIGESSHGAAEFYQLKSRLVEFLHQEMDFDVLVIEGGFGDINLAWLNQGEQDAKALMYNSVFGNFRNEEMLPLFEYAKAQAASADPLVLAGPDCQASSNYFNNFLIDFLRKYDADLSRDVEYNFMNTFLLYGLKPDSTQLMQAIRTNERVISRVMDFLENNESRLREDYPQKPLLVPFVRRALENYLEYWSLNYRAMSLQQQFVLRDRIMAENLMWLADVAYPNKKIIYWAHNAHIATETIAVDIFGKPIEKLQGNYIFERFGAQVYNIGLYATGGELFHHMLREVKPFKDDSIGGIGAHFSRLPKDINFLELRGQKPGKGKDWLFKAIPAFELENGGKIQMTPSKRFDALIVVKKVKGPKYFE</sequence>
<dbReference type="PANTHER" id="PTHR31299">
    <property type="entry name" value="ESTERASE, PUTATIVE (AFU_ORTHOLOGUE AFUA_1G05850)-RELATED"/>
    <property type="match status" value="1"/>
</dbReference>
<dbReference type="Gene3D" id="3.30.1870.10">
    <property type="entry name" value="EreA-like, domain 2"/>
    <property type="match status" value="1"/>
</dbReference>
<protein>
    <submittedName>
        <fullName evidence="1">Erythromycin esterase</fullName>
    </submittedName>
</protein>
<reference evidence="1 2" key="1">
    <citation type="journal article" date="2011" name="Stand. Genomic Sci.">
        <title>Complete genome sequence of Haliscomenobacter hydrossis type strain (O).</title>
        <authorList>
            <consortium name="US DOE Joint Genome Institute (JGI-PGF)"/>
            <person name="Daligault H."/>
            <person name="Lapidus A."/>
            <person name="Zeytun A."/>
            <person name="Nolan M."/>
            <person name="Lucas S."/>
            <person name="Del Rio T.G."/>
            <person name="Tice H."/>
            <person name="Cheng J.F."/>
            <person name="Tapia R."/>
            <person name="Han C."/>
            <person name="Goodwin L."/>
            <person name="Pitluck S."/>
            <person name="Liolios K."/>
            <person name="Pagani I."/>
            <person name="Ivanova N."/>
            <person name="Huntemann M."/>
            <person name="Mavromatis K."/>
            <person name="Mikhailova N."/>
            <person name="Pati A."/>
            <person name="Chen A."/>
            <person name="Palaniappan K."/>
            <person name="Land M."/>
            <person name="Hauser L."/>
            <person name="Brambilla E.M."/>
            <person name="Rohde M."/>
            <person name="Verbarg S."/>
            <person name="Goker M."/>
            <person name="Bristow J."/>
            <person name="Eisen J.A."/>
            <person name="Markowitz V."/>
            <person name="Hugenholtz P."/>
            <person name="Kyrpides N.C."/>
            <person name="Klenk H.P."/>
            <person name="Woyke T."/>
        </authorList>
    </citation>
    <scope>NUCLEOTIDE SEQUENCE [LARGE SCALE GENOMIC DNA]</scope>
    <source>
        <strain evidence="2">ATCC 27775 / DSM 1100 / LMG 10767 / O</strain>
    </source>
</reference>
<dbReference type="EMBL" id="CP002691">
    <property type="protein sequence ID" value="AEE51127.1"/>
    <property type="molecule type" value="Genomic_DNA"/>
</dbReference>
<dbReference type="InterPro" id="IPR052036">
    <property type="entry name" value="Hydrolase/PRTase-associated"/>
</dbReference>
<dbReference type="OrthoDB" id="9810066at2"/>
<dbReference type="PANTHER" id="PTHR31299:SF0">
    <property type="entry name" value="ESTERASE, PUTATIVE (AFU_ORTHOLOGUE AFUA_1G05850)-RELATED"/>
    <property type="match status" value="1"/>
</dbReference>
<dbReference type="Gene3D" id="3.40.1660.10">
    <property type="entry name" value="EreA-like (biosynthetic domain)"/>
    <property type="match status" value="1"/>
</dbReference>
<dbReference type="InterPro" id="IPR007815">
    <property type="entry name" value="Emycin_Estase"/>
</dbReference>
<keyword evidence="2" id="KW-1185">Reference proteome</keyword>
<dbReference type="eggNOG" id="COG2312">
    <property type="taxonomic scope" value="Bacteria"/>
</dbReference>
<gene>
    <name evidence="1" type="ordered locus">Halhy_3268</name>
</gene>
<dbReference type="SUPFAM" id="SSF159501">
    <property type="entry name" value="EreA/ChaN-like"/>
    <property type="match status" value="1"/>
</dbReference>
<dbReference type="KEGG" id="hhy:Halhy_3268"/>
<dbReference type="Pfam" id="PF05139">
    <property type="entry name" value="Erythro_esteras"/>
    <property type="match status" value="1"/>
</dbReference>
<dbReference type="RefSeq" id="WP_013765668.1">
    <property type="nucleotide sequence ID" value="NC_015510.1"/>
</dbReference>
<dbReference type="Proteomes" id="UP000008461">
    <property type="component" value="Chromosome"/>
</dbReference>
<dbReference type="Gene3D" id="1.20.1440.30">
    <property type="entry name" value="Biosynthetic Protein domain"/>
    <property type="match status" value="1"/>
</dbReference>
<dbReference type="AlphaFoldDB" id="F4KT70"/>
<organism evidence="1 2">
    <name type="scientific">Haliscomenobacter hydrossis (strain ATCC 27775 / DSM 1100 / LMG 10767 / O)</name>
    <dbReference type="NCBI Taxonomy" id="760192"/>
    <lineage>
        <taxon>Bacteria</taxon>
        <taxon>Pseudomonadati</taxon>
        <taxon>Bacteroidota</taxon>
        <taxon>Saprospiria</taxon>
        <taxon>Saprospirales</taxon>
        <taxon>Haliscomenobacteraceae</taxon>
        <taxon>Haliscomenobacter</taxon>
    </lineage>
</organism>
<dbReference type="CDD" id="cd14728">
    <property type="entry name" value="Ere-like"/>
    <property type="match status" value="1"/>
</dbReference>
<dbReference type="STRING" id="760192.Halhy_3268"/>
<proteinExistence type="predicted"/>
<dbReference type="HOGENOM" id="CLU_026490_0_0_10"/>
<evidence type="ECO:0000313" key="2">
    <source>
        <dbReference type="Proteomes" id="UP000008461"/>
    </source>
</evidence>
<name>F4KT70_HALH1</name>
<evidence type="ECO:0000313" key="1">
    <source>
        <dbReference type="EMBL" id="AEE51127.1"/>
    </source>
</evidence>